<reference evidence="2" key="1">
    <citation type="submission" date="2023-03" db="EMBL/GenBank/DDBJ databases">
        <title>Andean soil-derived lignocellulolytic bacterial consortium as a source of novel taxa and putative plastic-active enzymes.</title>
        <authorList>
            <person name="Diaz-Garcia L."/>
            <person name="Chuvochina M."/>
            <person name="Feuerriegel G."/>
            <person name="Bunk B."/>
            <person name="Sproer C."/>
            <person name="Streit W.R."/>
            <person name="Rodriguez L.M."/>
            <person name="Overmann J."/>
            <person name="Jimenez D.J."/>
        </authorList>
    </citation>
    <scope>NUCLEOTIDE SEQUENCE</scope>
    <source>
        <strain evidence="2">MAG 2441</strain>
    </source>
</reference>
<evidence type="ECO:0000256" key="1">
    <source>
        <dbReference type="SAM" id="MobiDB-lite"/>
    </source>
</evidence>
<gene>
    <name evidence="2" type="ORF">P0Y55_10750</name>
</gene>
<dbReference type="Proteomes" id="UP001178662">
    <property type="component" value="Chromosome"/>
</dbReference>
<keyword evidence="3" id="KW-1185">Reference proteome</keyword>
<protein>
    <submittedName>
        <fullName evidence="2">YfhD family protein</fullName>
    </submittedName>
</protein>
<dbReference type="InterPro" id="IPR025435">
    <property type="entry name" value="YfhD-like"/>
</dbReference>
<feature type="region of interest" description="Disordered" evidence="1">
    <location>
        <begin position="1"/>
        <end position="27"/>
    </location>
</feature>
<evidence type="ECO:0000313" key="3">
    <source>
        <dbReference type="Proteomes" id="UP001178662"/>
    </source>
</evidence>
<sequence length="61" mass="6616">MSEMNTNCGCDTTDDASNRKKVPTGSFEDVEFSEELADADDMEAQARAAAADYRADQFSGE</sequence>
<name>A0AA95F1P0_9BACL</name>
<evidence type="ECO:0000313" key="2">
    <source>
        <dbReference type="EMBL" id="WEK53075.1"/>
    </source>
</evidence>
<dbReference type="AlphaFoldDB" id="A0AA95F1P0"/>
<organism evidence="2 3">
    <name type="scientific">Candidatus Cohnella colombiensis</name>
    <dbReference type="NCBI Taxonomy" id="3121368"/>
    <lineage>
        <taxon>Bacteria</taxon>
        <taxon>Bacillati</taxon>
        <taxon>Bacillota</taxon>
        <taxon>Bacilli</taxon>
        <taxon>Bacillales</taxon>
        <taxon>Paenibacillaceae</taxon>
        <taxon>Cohnella</taxon>
    </lineage>
</organism>
<feature type="compositionally biased region" description="Polar residues" evidence="1">
    <location>
        <begin position="1"/>
        <end position="10"/>
    </location>
</feature>
<dbReference type="Pfam" id="PF14151">
    <property type="entry name" value="YfhD"/>
    <property type="match status" value="1"/>
</dbReference>
<proteinExistence type="predicted"/>
<dbReference type="EMBL" id="CP119317">
    <property type="protein sequence ID" value="WEK53075.1"/>
    <property type="molecule type" value="Genomic_DNA"/>
</dbReference>
<accession>A0AA95F1P0</accession>